<evidence type="ECO:0000313" key="1">
    <source>
        <dbReference type="EMBL" id="SDM07375.1"/>
    </source>
</evidence>
<protein>
    <submittedName>
        <fullName evidence="2">Uncharacterized protein</fullName>
    </submittedName>
</protein>
<dbReference type="STRING" id="1141221.SAMN05216273_11243"/>
<accession>A0A1G9QAJ4</accession>
<proteinExistence type="predicted"/>
<keyword evidence="3" id="KW-1185">Reference proteome</keyword>
<dbReference type="EMBL" id="FNHD01000012">
    <property type="protein sequence ID" value="SDM07375.1"/>
    <property type="molecule type" value="Genomic_DNA"/>
</dbReference>
<dbReference type="Proteomes" id="UP000199242">
    <property type="component" value="Unassembled WGS sequence"/>
</dbReference>
<dbReference type="RefSeq" id="WP_089744671.1">
    <property type="nucleotide sequence ID" value="NZ_FNHD01000012.1"/>
</dbReference>
<accession>A0A4U8WCQ3</accession>
<evidence type="ECO:0000313" key="2">
    <source>
        <dbReference type="EMBL" id="VFB04151.1"/>
    </source>
</evidence>
<evidence type="ECO:0000313" key="4">
    <source>
        <dbReference type="Proteomes" id="UP000290013"/>
    </source>
</evidence>
<dbReference type="KEGG" id="ctai:NCTC12078_02174"/>
<name>A0A1G9QAJ4_9FLAO</name>
<gene>
    <name evidence="2" type="ORF">NCTC12078_02174</name>
    <name evidence="1" type="ORF">SAMN05216273_11243</name>
</gene>
<reference evidence="1 3" key="1">
    <citation type="submission" date="2016-10" db="EMBL/GenBank/DDBJ databases">
        <authorList>
            <person name="Varghese N."/>
            <person name="Submissions S."/>
        </authorList>
    </citation>
    <scope>NUCLEOTIDE SEQUENCE [LARGE SCALE GENOMIC DNA]</scope>
    <source>
        <strain evidence="1 3">CGMCC 1.10941</strain>
    </source>
</reference>
<organism evidence="2 4">
    <name type="scientific">Chryseobacterium taihuense</name>
    <dbReference type="NCBI Taxonomy" id="1141221"/>
    <lineage>
        <taxon>Bacteria</taxon>
        <taxon>Pseudomonadati</taxon>
        <taxon>Bacteroidota</taxon>
        <taxon>Flavobacteriia</taxon>
        <taxon>Flavobacteriales</taxon>
        <taxon>Weeksellaceae</taxon>
        <taxon>Chryseobacterium group</taxon>
        <taxon>Chryseobacterium</taxon>
    </lineage>
</organism>
<sequence length="84" mass="10072">MSFLQTKILTALKTNKLNPTKLGERKWYDYFISVDELVWARNFVDGYCIDIYSNEYKTEHLATYTLAYDIFKNENVLKVNYEKE</sequence>
<reference evidence="2 4" key="2">
    <citation type="submission" date="2019-02" db="EMBL/GenBank/DDBJ databases">
        <authorList>
            <consortium name="Pathogen Informatics"/>
        </authorList>
    </citation>
    <scope>NUCLEOTIDE SEQUENCE [LARGE SCALE GENOMIC DNA]</scope>
    <source>
        <strain evidence="2 4">3012STDY6944375</strain>
    </source>
</reference>
<dbReference type="EMBL" id="LR215974">
    <property type="protein sequence ID" value="VFB04151.1"/>
    <property type="molecule type" value="Genomic_DNA"/>
</dbReference>
<dbReference type="AlphaFoldDB" id="A0A1G9QAJ4"/>
<dbReference type="OrthoDB" id="1202750at2"/>
<dbReference type="Proteomes" id="UP000290013">
    <property type="component" value="Chromosome"/>
</dbReference>
<evidence type="ECO:0000313" key="3">
    <source>
        <dbReference type="Proteomes" id="UP000199242"/>
    </source>
</evidence>